<dbReference type="AlphaFoldDB" id="A0A816ULM4"/>
<evidence type="ECO:0000313" key="1">
    <source>
        <dbReference type="EMBL" id="CAF2111927.1"/>
    </source>
</evidence>
<gene>
    <name evidence="1" type="ORF">DARMORV10_C08P30580.1</name>
</gene>
<organism evidence="1">
    <name type="scientific">Brassica napus</name>
    <name type="common">Rape</name>
    <dbReference type="NCBI Taxonomy" id="3708"/>
    <lineage>
        <taxon>Eukaryota</taxon>
        <taxon>Viridiplantae</taxon>
        <taxon>Streptophyta</taxon>
        <taxon>Embryophyta</taxon>
        <taxon>Tracheophyta</taxon>
        <taxon>Spermatophyta</taxon>
        <taxon>Magnoliopsida</taxon>
        <taxon>eudicotyledons</taxon>
        <taxon>Gunneridae</taxon>
        <taxon>Pentapetalae</taxon>
        <taxon>rosids</taxon>
        <taxon>malvids</taxon>
        <taxon>Brassicales</taxon>
        <taxon>Brassicaceae</taxon>
        <taxon>Brassiceae</taxon>
        <taxon>Brassica</taxon>
    </lineage>
</organism>
<sequence length="64" mass="6936">MMKLSVEKLHITCLQKVYGALEDSIAVGLVGLTKANSEFKPGIALLGIEHTRSFSKSGINVIMF</sequence>
<name>A0A816ULM4_BRANA</name>
<protein>
    <submittedName>
        <fullName evidence="1">(rape) hypothetical protein</fullName>
    </submittedName>
</protein>
<accession>A0A816ULM4</accession>
<proteinExistence type="predicted"/>
<dbReference type="EMBL" id="HG994372">
    <property type="protein sequence ID" value="CAF2111927.1"/>
    <property type="molecule type" value="Genomic_DNA"/>
</dbReference>
<dbReference type="Proteomes" id="UP001295469">
    <property type="component" value="Chromosome C08"/>
</dbReference>
<reference evidence="1" key="1">
    <citation type="submission" date="2021-01" db="EMBL/GenBank/DDBJ databases">
        <authorList>
            <consortium name="Genoscope - CEA"/>
            <person name="William W."/>
        </authorList>
    </citation>
    <scope>NUCLEOTIDE SEQUENCE</scope>
</reference>